<dbReference type="Proteomes" id="UP001470230">
    <property type="component" value="Unassembled WGS sequence"/>
</dbReference>
<reference evidence="1 2" key="1">
    <citation type="submission" date="2024-04" db="EMBL/GenBank/DDBJ databases">
        <title>Tritrichomonas musculus Genome.</title>
        <authorList>
            <person name="Alves-Ferreira E."/>
            <person name="Grigg M."/>
            <person name="Lorenzi H."/>
            <person name="Galac M."/>
        </authorList>
    </citation>
    <scope>NUCLEOTIDE SEQUENCE [LARGE SCALE GENOMIC DNA]</scope>
    <source>
        <strain evidence="1 2">EAF2021</strain>
    </source>
</reference>
<gene>
    <name evidence="1" type="ORF">M9Y10_042230</name>
</gene>
<dbReference type="InterPro" id="IPR011009">
    <property type="entry name" value="Kinase-like_dom_sf"/>
</dbReference>
<dbReference type="EMBL" id="JAPFFF010000007">
    <property type="protein sequence ID" value="KAK8886761.1"/>
    <property type="molecule type" value="Genomic_DNA"/>
</dbReference>
<evidence type="ECO:0000313" key="2">
    <source>
        <dbReference type="Proteomes" id="UP001470230"/>
    </source>
</evidence>
<sequence length="76" mass="8803">MKDKADGKPIKFPVQSELITKDCIDLIAKCLDYNQKSRPSFEILKYLKEHNYMIANDVDPTIVSQRDNELESIESQ</sequence>
<protein>
    <recommendedName>
        <fullName evidence="3">Serine-threonine/tyrosine-protein kinase catalytic domain-containing protein</fullName>
    </recommendedName>
</protein>
<proteinExistence type="predicted"/>
<dbReference type="SUPFAM" id="SSF56112">
    <property type="entry name" value="Protein kinase-like (PK-like)"/>
    <property type="match status" value="1"/>
</dbReference>
<evidence type="ECO:0000313" key="1">
    <source>
        <dbReference type="EMBL" id="KAK8886761.1"/>
    </source>
</evidence>
<organism evidence="1 2">
    <name type="scientific">Tritrichomonas musculus</name>
    <dbReference type="NCBI Taxonomy" id="1915356"/>
    <lineage>
        <taxon>Eukaryota</taxon>
        <taxon>Metamonada</taxon>
        <taxon>Parabasalia</taxon>
        <taxon>Tritrichomonadida</taxon>
        <taxon>Tritrichomonadidae</taxon>
        <taxon>Tritrichomonas</taxon>
    </lineage>
</organism>
<name>A0ABR2K7J9_9EUKA</name>
<evidence type="ECO:0008006" key="3">
    <source>
        <dbReference type="Google" id="ProtNLM"/>
    </source>
</evidence>
<accession>A0ABR2K7J9</accession>
<keyword evidence="2" id="KW-1185">Reference proteome</keyword>
<comment type="caution">
    <text evidence="1">The sequence shown here is derived from an EMBL/GenBank/DDBJ whole genome shotgun (WGS) entry which is preliminary data.</text>
</comment>